<keyword evidence="3" id="KW-0560">Oxidoreductase</keyword>
<gene>
    <name evidence="9" type="ORF">Aspvir_005530</name>
</gene>
<dbReference type="CDD" id="cd00067">
    <property type="entry name" value="GAL4"/>
    <property type="match status" value="1"/>
</dbReference>
<dbReference type="InterPro" id="IPR057326">
    <property type="entry name" value="KR_dom"/>
</dbReference>
<evidence type="ECO:0000256" key="3">
    <source>
        <dbReference type="ARBA" id="ARBA00023002"/>
    </source>
</evidence>
<dbReference type="InterPro" id="IPR001138">
    <property type="entry name" value="Zn2Cys6_DnaBD"/>
</dbReference>
<dbReference type="SUPFAM" id="SSF57701">
    <property type="entry name" value="Zn2/Cys6 DNA-binding domain"/>
    <property type="match status" value="1"/>
</dbReference>
<dbReference type="OrthoDB" id="1393670at2759"/>
<evidence type="ECO:0000259" key="8">
    <source>
        <dbReference type="PROSITE" id="PS50048"/>
    </source>
</evidence>
<dbReference type="EMBL" id="BOPL01000003">
    <property type="protein sequence ID" value="GIK01494.1"/>
    <property type="molecule type" value="Genomic_DNA"/>
</dbReference>
<dbReference type="Pfam" id="PF00172">
    <property type="entry name" value="Zn_clus"/>
    <property type="match status" value="1"/>
</dbReference>
<keyword evidence="10" id="KW-1185">Reference proteome</keyword>
<evidence type="ECO:0000256" key="1">
    <source>
        <dbReference type="ARBA" id="ARBA00006484"/>
    </source>
</evidence>
<organism evidence="9 10">
    <name type="scientific">Aspergillus viridinutans</name>
    <dbReference type="NCBI Taxonomy" id="75553"/>
    <lineage>
        <taxon>Eukaryota</taxon>
        <taxon>Fungi</taxon>
        <taxon>Dikarya</taxon>
        <taxon>Ascomycota</taxon>
        <taxon>Pezizomycotina</taxon>
        <taxon>Eurotiomycetes</taxon>
        <taxon>Eurotiomycetidae</taxon>
        <taxon>Eurotiales</taxon>
        <taxon>Aspergillaceae</taxon>
        <taxon>Aspergillus</taxon>
        <taxon>Aspergillus subgen. Fumigati</taxon>
    </lineage>
</organism>
<accession>A0A9P3BZV0</accession>
<comment type="similarity">
    <text evidence="1">Belongs to the short-chain dehydrogenases/reductases (SDR) family.</text>
</comment>
<dbReference type="GO" id="GO:0003677">
    <property type="term" value="F:DNA binding"/>
    <property type="evidence" value="ECO:0007669"/>
    <property type="project" value="UniProtKB-KW"/>
</dbReference>
<dbReference type="PANTHER" id="PTHR42760:SF133">
    <property type="entry name" value="3-OXOACYL-[ACYL-CARRIER-PROTEIN] REDUCTASE"/>
    <property type="match status" value="1"/>
</dbReference>
<keyword evidence="2" id="KW-0521">NADP</keyword>
<dbReference type="InterPro" id="IPR036864">
    <property type="entry name" value="Zn2-C6_fun-type_DNA-bd_sf"/>
</dbReference>
<evidence type="ECO:0000256" key="4">
    <source>
        <dbReference type="ARBA" id="ARBA00023015"/>
    </source>
</evidence>
<name>A0A9P3BZV0_ASPVI</name>
<dbReference type="GeneID" id="66933512"/>
<evidence type="ECO:0000313" key="10">
    <source>
        <dbReference type="Proteomes" id="UP000710440"/>
    </source>
</evidence>
<dbReference type="InterPro" id="IPR036291">
    <property type="entry name" value="NAD(P)-bd_dom_sf"/>
</dbReference>
<dbReference type="Proteomes" id="UP000710440">
    <property type="component" value="Unassembled WGS sequence"/>
</dbReference>
<dbReference type="GO" id="GO:0048038">
    <property type="term" value="F:quinone binding"/>
    <property type="evidence" value="ECO:0007669"/>
    <property type="project" value="TreeGrafter"/>
</dbReference>
<dbReference type="GO" id="GO:0006633">
    <property type="term" value="P:fatty acid biosynthetic process"/>
    <property type="evidence" value="ECO:0007669"/>
    <property type="project" value="TreeGrafter"/>
</dbReference>
<protein>
    <recommendedName>
        <fullName evidence="8">Zn(2)-C6 fungal-type domain-containing protein</fullName>
    </recommendedName>
</protein>
<dbReference type="SUPFAM" id="SSF51735">
    <property type="entry name" value="NAD(P)-binding Rossmann-fold domains"/>
    <property type="match status" value="1"/>
</dbReference>
<feature type="domain" description="Zn(2)-C6 fungal-type" evidence="8">
    <location>
        <begin position="21"/>
        <end position="52"/>
    </location>
</feature>
<dbReference type="SMART" id="SM00066">
    <property type="entry name" value="GAL4"/>
    <property type="match status" value="1"/>
</dbReference>
<dbReference type="Gene3D" id="3.40.50.720">
    <property type="entry name" value="NAD(P)-binding Rossmann-like Domain"/>
    <property type="match status" value="1"/>
</dbReference>
<dbReference type="PROSITE" id="PS00463">
    <property type="entry name" value="ZN2_CY6_FUNGAL_1"/>
    <property type="match status" value="1"/>
</dbReference>
<evidence type="ECO:0000256" key="2">
    <source>
        <dbReference type="ARBA" id="ARBA00022857"/>
    </source>
</evidence>
<dbReference type="Pfam" id="PF00106">
    <property type="entry name" value="adh_short"/>
    <property type="match status" value="1"/>
</dbReference>
<dbReference type="GO" id="GO:0000981">
    <property type="term" value="F:DNA-binding transcription factor activity, RNA polymerase II-specific"/>
    <property type="evidence" value="ECO:0007669"/>
    <property type="project" value="InterPro"/>
</dbReference>
<evidence type="ECO:0000256" key="6">
    <source>
        <dbReference type="ARBA" id="ARBA00023163"/>
    </source>
</evidence>
<dbReference type="AlphaFoldDB" id="A0A9P3BZV0"/>
<keyword evidence="6" id="KW-0804">Transcription</keyword>
<proteinExistence type="inferred from homology"/>
<dbReference type="PANTHER" id="PTHR42760">
    <property type="entry name" value="SHORT-CHAIN DEHYDROGENASES/REDUCTASES FAMILY MEMBER"/>
    <property type="match status" value="1"/>
</dbReference>
<dbReference type="FunFam" id="3.40.50.720:FF:000084">
    <property type="entry name" value="Short-chain dehydrogenase reductase"/>
    <property type="match status" value="1"/>
</dbReference>
<evidence type="ECO:0000256" key="5">
    <source>
        <dbReference type="ARBA" id="ARBA00023125"/>
    </source>
</evidence>
<sequence length="676" mass="73016">MYAGPDQPSGHSGDTPRLRAACENCRQSKVKCNLSGKSTCIRCLRHGLPCRYRLANRSGKPKGSKNRATLKKLGQLPDEKPIMRALKGKHNPDTVMDNQSHSICERSRVLQSHEENFHESPSSQDTDLTVDASTSISAFAYSSFQEPLPSADPVYMQASMSPTFLQKEFITKGLTSCPLAVHIPDAPQPMCGCGGTVVFHMNQLRDMMANAGHLRFDQILQGIKVALSVCQGFLQCRNCPKDSTSLLLPISTVDFTLQIFEYWISYGLAAQHSVGVDSAKSKYGDYELCSEESWWISRFLLRARLVQCKEVFAVLQEAIDVCLGSPSGHLRQGLYDENRGGSCLDQILRGYEATVEAFLRCLSGNDKQHLLAIQFIYKVEFENKMAARLAQVNAHLNYPAGLLAGKVAIITGSGQGIGAEAARLFANEGAKVIVADIDAEKATAVANAINSAGAGRALAVVGDILDDAYITTLVSKAAEFGHGKIHILVNNAGFTWDGVIHKMTDKQWDTMLAVHNTAPFKLIRAAAPYFRVKDGEDRVVINISSTSGIHGNAGQANYALAKAGLVGLTKTIAKEWGPAFGVRANTIAFGFVKTRLTAAKEDGAFITTPDGTKVALGIPGKQLAGRKGDEKQAYPDIPLGRPASPEEAARSILGVCSPYFSYVSGETIRVTGGRNT</sequence>
<dbReference type="PRINTS" id="PR00081">
    <property type="entry name" value="GDHRDH"/>
</dbReference>
<dbReference type="InterPro" id="IPR002347">
    <property type="entry name" value="SDR_fam"/>
</dbReference>
<keyword evidence="7" id="KW-0539">Nucleus</keyword>
<dbReference type="PROSITE" id="PS50048">
    <property type="entry name" value="ZN2_CY6_FUNGAL_2"/>
    <property type="match status" value="1"/>
</dbReference>
<reference evidence="9 10" key="1">
    <citation type="submission" date="2021-02" db="EMBL/GenBank/DDBJ databases">
        <title>Pan-genome distribution and transcriptional activeness of fungal secondary metabolism genes in Aspergillus section Fumigati.</title>
        <authorList>
            <person name="Takahashi H."/>
            <person name="Umemura M."/>
            <person name="Ninomiya A."/>
            <person name="Kusuya Y."/>
            <person name="Urayama S."/>
            <person name="Shimizu M."/>
            <person name="Watanabe A."/>
            <person name="Kamei K."/>
            <person name="Yaguchi T."/>
            <person name="Hagiwara D."/>
        </authorList>
    </citation>
    <scope>NUCLEOTIDE SEQUENCE [LARGE SCALE GENOMIC DNA]</scope>
    <source>
        <strain evidence="9 10">IFM 47045</strain>
    </source>
</reference>
<keyword evidence="5" id="KW-0238">DNA-binding</keyword>
<keyword evidence="4" id="KW-0805">Transcription regulation</keyword>
<dbReference type="PRINTS" id="PR00080">
    <property type="entry name" value="SDRFAMILY"/>
</dbReference>
<dbReference type="RefSeq" id="XP_043124680.1">
    <property type="nucleotide sequence ID" value="XM_043268745.1"/>
</dbReference>
<dbReference type="Gene3D" id="4.10.240.10">
    <property type="entry name" value="Zn(2)-C6 fungal-type DNA-binding domain"/>
    <property type="match status" value="1"/>
</dbReference>
<comment type="caution">
    <text evidence="9">The sequence shown here is derived from an EMBL/GenBank/DDBJ whole genome shotgun (WGS) entry which is preliminary data.</text>
</comment>
<dbReference type="GO" id="GO:0016616">
    <property type="term" value="F:oxidoreductase activity, acting on the CH-OH group of donors, NAD or NADP as acceptor"/>
    <property type="evidence" value="ECO:0007669"/>
    <property type="project" value="UniProtKB-ARBA"/>
</dbReference>
<dbReference type="SMART" id="SM00822">
    <property type="entry name" value="PKS_KR"/>
    <property type="match status" value="1"/>
</dbReference>
<evidence type="ECO:0000313" key="9">
    <source>
        <dbReference type="EMBL" id="GIK01494.1"/>
    </source>
</evidence>
<evidence type="ECO:0000256" key="7">
    <source>
        <dbReference type="ARBA" id="ARBA00023242"/>
    </source>
</evidence>
<dbReference type="GO" id="GO:0008270">
    <property type="term" value="F:zinc ion binding"/>
    <property type="evidence" value="ECO:0007669"/>
    <property type="project" value="InterPro"/>
</dbReference>